<dbReference type="EMBL" id="JABFJW010000198">
    <property type="protein sequence ID" value="NOK12019.1"/>
    <property type="molecule type" value="Genomic_DNA"/>
</dbReference>
<name>A0A7Y4JVN5_9BACT</name>
<dbReference type="GO" id="GO:0030246">
    <property type="term" value="F:carbohydrate binding"/>
    <property type="evidence" value="ECO:0007669"/>
    <property type="project" value="InterPro"/>
</dbReference>
<reference evidence="1 2" key="1">
    <citation type="submission" date="2020-05" db="EMBL/GenBank/DDBJ databases">
        <authorList>
            <person name="Whitworth D."/>
        </authorList>
    </citation>
    <scope>NUCLEOTIDE SEQUENCE [LARGE SCALE GENOMIC DNA]</scope>
    <source>
        <strain evidence="1 2">CA046A</strain>
    </source>
</reference>
<sequence>MRRHCLLLTLSSLGLGLGACGNLDNEPFRAGTVRGRLTEFDPAVVLVSVVGAPGVRGSVDAQGRFTLEDVPAGPAELFVLATADKAARVPLTVQGGQSVDVADVAPRPAGTFFVKLRARGNLRVAEGKASVDGTPIEASQLDDQAPRHLGPLPAGCYGVSVSAPGFISTALQGCVGEGKQTVLTVELVPEKSYAQQGCATTGCNSESHCASDGCCVQCLEDSHCVTPLGCRAFHCEESLP</sequence>
<dbReference type="SUPFAM" id="SSF49452">
    <property type="entry name" value="Starch-binding domain-like"/>
    <property type="match status" value="1"/>
</dbReference>
<keyword evidence="1" id="KW-0645">Protease</keyword>
<accession>A0A7Y4JVN5</accession>
<comment type="caution">
    <text evidence="1">The sequence shown here is derived from an EMBL/GenBank/DDBJ whole genome shotgun (WGS) entry which is preliminary data.</text>
</comment>
<dbReference type="GO" id="GO:0004180">
    <property type="term" value="F:carboxypeptidase activity"/>
    <property type="evidence" value="ECO:0007669"/>
    <property type="project" value="UniProtKB-KW"/>
</dbReference>
<evidence type="ECO:0000313" key="2">
    <source>
        <dbReference type="Proteomes" id="UP000528460"/>
    </source>
</evidence>
<protein>
    <submittedName>
        <fullName evidence="1">Carboxypeptidase regulatory-like domain-containing protein</fullName>
    </submittedName>
</protein>
<keyword evidence="1" id="KW-0378">Hydrolase</keyword>
<evidence type="ECO:0000313" key="1">
    <source>
        <dbReference type="EMBL" id="NOK12019.1"/>
    </source>
</evidence>
<dbReference type="PROSITE" id="PS51257">
    <property type="entry name" value="PROKAR_LIPOPROTEIN"/>
    <property type="match status" value="1"/>
</dbReference>
<dbReference type="AlphaFoldDB" id="A0A7Y4JVN5"/>
<organism evidence="1 2">
    <name type="scientific">Corallococcus exercitus</name>
    <dbReference type="NCBI Taxonomy" id="2316736"/>
    <lineage>
        <taxon>Bacteria</taxon>
        <taxon>Pseudomonadati</taxon>
        <taxon>Myxococcota</taxon>
        <taxon>Myxococcia</taxon>
        <taxon>Myxococcales</taxon>
        <taxon>Cystobacterineae</taxon>
        <taxon>Myxococcaceae</taxon>
        <taxon>Corallococcus</taxon>
    </lineage>
</organism>
<keyword evidence="1" id="KW-0121">Carboxypeptidase</keyword>
<dbReference type="InterPro" id="IPR013784">
    <property type="entry name" value="Carb-bd-like_fold"/>
</dbReference>
<proteinExistence type="predicted"/>
<gene>
    <name evidence="1" type="ORF">HNS30_23555</name>
</gene>
<dbReference type="RefSeq" id="WP_171418179.1">
    <property type="nucleotide sequence ID" value="NZ_JABFJW010000198.1"/>
</dbReference>
<dbReference type="Proteomes" id="UP000528460">
    <property type="component" value="Unassembled WGS sequence"/>
</dbReference>